<dbReference type="GO" id="GO:0005840">
    <property type="term" value="C:ribosome"/>
    <property type="evidence" value="ECO:0007669"/>
    <property type="project" value="UniProtKB-KW"/>
</dbReference>
<evidence type="ECO:0000313" key="4">
    <source>
        <dbReference type="Proteomes" id="UP001206483"/>
    </source>
</evidence>
<keyword evidence="4" id="KW-1185">Reference proteome</keyword>
<gene>
    <name evidence="3" type="ORF">FHR36_001338</name>
</gene>
<dbReference type="PANTHER" id="PTHR37809">
    <property type="entry name" value="RIBOSOMAL PROTEIN S12 METHYLTHIOTRANSFERASE ACCESSORY FACTOR YCAO"/>
    <property type="match status" value="1"/>
</dbReference>
<accession>A0ABT1IUH6</accession>
<dbReference type="EMBL" id="JAMZDX010000001">
    <property type="protein sequence ID" value="MCP2308246.1"/>
    <property type="molecule type" value="Genomic_DNA"/>
</dbReference>
<keyword evidence="3" id="KW-0687">Ribonucleoprotein</keyword>
<dbReference type="PANTHER" id="PTHR37809:SF1">
    <property type="entry name" value="RIBOSOMAL PROTEIN S12 METHYLTHIOTRANSFERASE ACCESSORY FACTOR YCAO"/>
    <property type="match status" value="1"/>
</dbReference>
<sequence>MSAAGTATARTAPDRRAAAGDGTKTYFAGTHRACPPARTWERLAPLLPAVGVTRIADLTWLDDIGISVQQAVAPAGRYLSVYQGKGLDPVSAKVSAAMEALERWHGEHLDTRPDRVATVAQVEPTLGYLVGELALRDRHCLNPATRLAWRAAERLDGGGDSLVPLDLLSLDRRVRPRWRPPLFAATSNGLAGGNTRDEAVAHGLYEVIERDAIHRAMATGPARLIDADDVPGPAGELVERYRAAGVQVGIGLLATPLEVPCFGVAIRSAGFPVPLYGYGCHLDTQVALCRALTEAAQVRLSIIAGARDDLEDRTYRRLRHAIAVDSSTPPPPPERGGPAPLPFDAVPSMVLPDHRAENARLVERVTAVTGRSPLVVDHTRADFGVPVVHVVCPGMTMPRTV</sequence>
<evidence type="ECO:0000256" key="1">
    <source>
        <dbReference type="SAM" id="MobiDB-lite"/>
    </source>
</evidence>
<dbReference type="PROSITE" id="PS51664">
    <property type="entry name" value="YCAO"/>
    <property type="match status" value="1"/>
</dbReference>
<feature type="compositionally biased region" description="Pro residues" evidence="1">
    <location>
        <begin position="328"/>
        <end position="341"/>
    </location>
</feature>
<dbReference type="InterPro" id="IPR003776">
    <property type="entry name" value="YcaO-like_dom"/>
</dbReference>
<feature type="region of interest" description="Disordered" evidence="1">
    <location>
        <begin position="1"/>
        <end position="24"/>
    </location>
</feature>
<feature type="region of interest" description="Disordered" evidence="1">
    <location>
        <begin position="323"/>
        <end position="344"/>
    </location>
</feature>
<keyword evidence="3" id="KW-0689">Ribosomal protein</keyword>
<feature type="domain" description="YcaO" evidence="2">
    <location>
        <begin position="84"/>
        <end position="401"/>
    </location>
</feature>
<evidence type="ECO:0000313" key="3">
    <source>
        <dbReference type="EMBL" id="MCP2308246.1"/>
    </source>
</evidence>
<dbReference type="NCBIfam" id="TIGR00702">
    <property type="entry name" value="YcaO-type kinase domain"/>
    <property type="match status" value="1"/>
</dbReference>
<dbReference type="Gene3D" id="3.30.1330.230">
    <property type="match status" value="1"/>
</dbReference>
<feature type="compositionally biased region" description="Low complexity" evidence="1">
    <location>
        <begin position="1"/>
        <end position="11"/>
    </location>
</feature>
<dbReference type="Proteomes" id="UP001206483">
    <property type="component" value="Unassembled WGS sequence"/>
</dbReference>
<dbReference type="Pfam" id="PF02624">
    <property type="entry name" value="YcaO"/>
    <property type="match status" value="1"/>
</dbReference>
<reference evidence="3 4" key="1">
    <citation type="submission" date="2022-06" db="EMBL/GenBank/DDBJ databases">
        <title>Sequencing the genomes of 1000 actinobacteria strains.</title>
        <authorList>
            <person name="Klenk H.-P."/>
        </authorList>
    </citation>
    <scope>NUCLEOTIDE SEQUENCE [LARGE SCALE GENOMIC DNA]</scope>
    <source>
        <strain evidence="3 4">DSM 41656</strain>
    </source>
</reference>
<comment type="caution">
    <text evidence="3">The sequence shown here is derived from an EMBL/GenBank/DDBJ whole genome shotgun (WGS) entry which is preliminary data.</text>
</comment>
<organism evidence="3 4">
    <name type="scientific">Kitasatospora paracochleata</name>
    <dbReference type="NCBI Taxonomy" id="58354"/>
    <lineage>
        <taxon>Bacteria</taxon>
        <taxon>Bacillati</taxon>
        <taxon>Actinomycetota</taxon>
        <taxon>Actinomycetes</taxon>
        <taxon>Kitasatosporales</taxon>
        <taxon>Streptomycetaceae</taxon>
        <taxon>Kitasatospora</taxon>
    </lineage>
</organism>
<proteinExistence type="predicted"/>
<evidence type="ECO:0000259" key="2">
    <source>
        <dbReference type="PROSITE" id="PS51664"/>
    </source>
</evidence>
<dbReference type="RefSeq" id="WP_253794608.1">
    <property type="nucleotide sequence ID" value="NZ_BAAAUB010000048.1"/>
</dbReference>
<name>A0ABT1IUH6_9ACTN</name>
<protein>
    <submittedName>
        <fullName evidence="3">Ribosomal protein S12 methylthiotransferase accessory factor</fullName>
    </submittedName>
</protein>